<name>A0ABR2XE10_9PEZI</name>
<reference evidence="1 2" key="1">
    <citation type="submission" date="2024-02" db="EMBL/GenBank/DDBJ databases">
        <title>First draft genome assembly of two strains of Seiridium cardinale.</title>
        <authorList>
            <person name="Emiliani G."/>
            <person name="Scali E."/>
        </authorList>
    </citation>
    <scope>NUCLEOTIDE SEQUENCE [LARGE SCALE GENOMIC DNA]</scope>
    <source>
        <strain evidence="1 2">BM-138-000479</strain>
    </source>
</reference>
<proteinExistence type="predicted"/>
<keyword evidence="2" id="KW-1185">Reference proteome</keyword>
<protein>
    <recommendedName>
        <fullName evidence="3">LAGLIDADG homing endonuclease</fullName>
    </recommendedName>
</protein>
<evidence type="ECO:0000313" key="1">
    <source>
        <dbReference type="EMBL" id="KAK9772036.1"/>
    </source>
</evidence>
<sequence length="122" mass="13744">MAYYSVGGRQAGLVDAGGLFGGQKTRNRQFGQLVTGDWRTHNKVQIRSSSDSTKQGNKRRLTTTENNEKVTTWLVALTTTDDCQWPWITSDWFAYWGHVIVTLRAEHKICSQKAAQHSSTLV</sequence>
<gene>
    <name evidence="1" type="ORF">SCAR479_11355</name>
</gene>
<evidence type="ECO:0000313" key="2">
    <source>
        <dbReference type="Proteomes" id="UP001465668"/>
    </source>
</evidence>
<accession>A0ABR2XE10</accession>
<dbReference type="EMBL" id="JARVKM010000067">
    <property type="protein sequence ID" value="KAK9772036.1"/>
    <property type="molecule type" value="Genomic_DNA"/>
</dbReference>
<comment type="caution">
    <text evidence="1">The sequence shown here is derived from an EMBL/GenBank/DDBJ whole genome shotgun (WGS) entry which is preliminary data.</text>
</comment>
<dbReference type="Proteomes" id="UP001465668">
    <property type="component" value="Unassembled WGS sequence"/>
</dbReference>
<organism evidence="1 2">
    <name type="scientific">Seiridium cardinale</name>
    <dbReference type="NCBI Taxonomy" id="138064"/>
    <lineage>
        <taxon>Eukaryota</taxon>
        <taxon>Fungi</taxon>
        <taxon>Dikarya</taxon>
        <taxon>Ascomycota</taxon>
        <taxon>Pezizomycotina</taxon>
        <taxon>Sordariomycetes</taxon>
        <taxon>Xylariomycetidae</taxon>
        <taxon>Amphisphaeriales</taxon>
        <taxon>Sporocadaceae</taxon>
        <taxon>Seiridium</taxon>
    </lineage>
</organism>
<evidence type="ECO:0008006" key="3">
    <source>
        <dbReference type="Google" id="ProtNLM"/>
    </source>
</evidence>